<keyword evidence="3" id="KW-1185">Reference proteome</keyword>
<evidence type="ECO:0000313" key="3">
    <source>
        <dbReference type="Proteomes" id="UP000199468"/>
    </source>
</evidence>
<protein>
    <submittedName>
        <fullName evidence="2">Uncharacterized protein</fullName>
    </submittedName>
</protein>
<sequence>MGKLRDIEFRSAATQAYGKNWQWRLAVARNYNLRTVQTWAAKPTENVPEEAYAHVRSARDLIEDYKVADSIKALTDELQALGLNPHVVAAQLHAAADKLSDPGAVPKGAPQPKAKNPPVRDKAE</sequence>
<evidence type="ECO:0000256" key="1">
    <source>
        <dbReference type="SAM" id="MobiDB-lite"/>
    </source>
</evidence>
<dbReference type="EMBL" id="FNBZ01000007">
    <property type="protein sequence ID" value="SDH22313.1"/>
    <property type="molecule type" value="Genomic_DNA"/>
</dbReference>
<dbReference type="Proteomes" id="UP000199468">
    <property type="component" value="Unassembled WGS sequence"/>
</dbReference>
<comment type="caution">
    <text evidence="2">The sequence shown here is derived from an EMBL/GenBank/DDBJ whole genome shotgun (WGS) entry which is preliminary data.</text>
</comment>
<reference evidence="2 3" key="1">
    <citation type="submission" date="2016-10" db="EMBL/GenBank/DDBJ databases">
        <authorList>
            <person name="Varghese N."/>
            <person name="Submissions S."/>
        </authorList>
    </citation>
    <scope>NUCLEOTIDE SEQUENCE [LARGE SCALE GENOMIC DNA]</scope>
    <source>
        <strain evidence="2 3">DSM 26672</strain>
    </source>
</reference>
<name>A0ABY0P533_9HYPH</name>
<gene>
    <name evidence="2" type="ORF">SAMN05421844_107205</name>
</gene>
<accession>A0ABY0P533</accession>
<feature type="region of interest" description="Disordered" evidence="1">
    <location>
        <begin position="99"/>
        <end position="124"/>
    </location>
</feature>
<evidence type="ECO:0000313" key="2">
    <source>
        <dbReference type="EMBL" id="SDH22313.1"/>
    </source>
</evidence>
<organism evidence="2 3">
    <name type="scientific">Bosea robiniae</name>
    <dbReference type="NCBI Taxonomy" id="1036780"/>
    <lineage>
        <taxon>Bacteria</taxon>
        <taxon>Pseudomonadati</taxon>
        <taxon>Pseudomonadota</taxon>
        <taxon>Alphaproteobacteria</taxon>
        <taxon>Hyphomicrobiales</taxon>
        <taxon>Boseaceae</taxon>
        <taxon>Bosea</taxon>
    </lineage>
</organism>
<dbReference type="RefSeq" id="WP_091860309.1">
    <property type="nucleotide sequence ID" value="NZ_FNBZ01000007.1"/>
</dbReference>
<proteinExistence type="predicted"/>